<accession>A0A562PK14</accession>
<proteinExistence type="predicted"/>
<name>A0A562PK14_9BURK</name>
<reference evidence="3 4" key="1">
    <citation type="journal article" date="2015" name="Stand. Genomic Sci.">
        <title>Genomic Encyclopedia of Bacterial and Archaeal Type Strains, Phase III: the genomes of soil and plant-associated and newly described type strains.</title>
        <authorList>
            <person name="Whitman W.B."/>
            <person name="Woyke T."/>
            <person name="Klenk H.P."/>
            <person name="Zhou Y."/>
            <person name="Lilburn T.G."/>
            <person name="Beck B.J."/>
            <person name="De Vos P."/>
            <person name="Vandamme P."/>
            <person name="Eisen J.A."/>
            <person name="Garrity G."/>
            <person name="Hugenholtz P."/>
            <person name="Kyrpides N.C."/>
        </authorList>
    </citation>
    <scope>NUCLEOTIDE SEQUENCE [LARGE SCALE GENOMIC DNA]</scope>
    <source>
        <strain evidence="3 4">CGMCC 1.10685</strain>
    </source>
</reference>
<protein>
    <submittedName>
        <fullName evidence="3">Putative secreted protein with PEP-CTERM sorting signal/MYXO-CTERM domain-containing protein</fullName>
    </submittedName>
</protein>
<evidence type="ECO:0000313" key="3">
    <source>
        <dbReference type="EMBL" id="TWI44802.1"/>
    </source>
</evidence>
<evidence type="ECO:0000256" key="1">
    <source>
        <dbReference type="SAM" id="SignalP"/>
    </source>
</evidence>
<dbReference type="NCBIfam" id="NF035944">
    <property type="entry name" value="PEPxxWA-CTERM"/>
    <property type="match status" value="1"/>
</dbReference>
<gene>
    <name evidence="3" type="ORF">IP92_03972</name>
</gene>
<evidence type="ECO:0000259" key="2">
    <source>
        <dbReference type="Pfam" id="PF07589"/>
    </source>
</evidence>
<dbReference type="RefSeq" id="WP_229418868.1">
    <property type="nucleotide sequence ID" value="NZ_CP046904.1"/>
</dbReference>
<dbReference type="NCBIfam" id="TIGR02595">
    <property type="entry name" value="PEP_CTERM"/>
    <property type="match status" value="1"/>
</dbReference>
<dbReference type="EMBL" id="VLKW01000008">
    <property type="protein sequence ID" value="TWI44802.1"/>
    <property type="molecule type" value="Genomic_DNA"/>
</dbReference>
<dbReference type="Proteomes" id="UP000315112">
    <property type="component" value="Unassembled WGS sequence"/>
</dbReference>
<dbReference type="Pfam" id="PF07589">
    <property type="entry name" value="PEP-CTERM"/>
    <property type="match status" value="1"/>
</dbReference>
<evidence type="ECO:0000313" key="4">
    <source>
        <dbReference type="Proteomes" id="UP000315112"/>
    </source>
</evidence>
<dbReference type="InterPro" id="IPR013424">
    <property type="entry name" value="Ice-binding_C"/>
</dbReference>
<keyword evidence="1" id="KW-0732">Signal</keyword>
<feature type="signal peptide" evidence="1">
    <location>
        <begin position="1"/>
        <end position="22"/>
    </location>
</feature>
<feature type="chain" id="PRO_5021808792" evidence="1">
    <location>
        <begin position="23"/>
        <end position="258"/>
    </location>
</feature>
<sequence length="258" mass="26465">MRMIIAGLLLGTSLLANPAAHAATTIDTGSFTLGWSDGYYPNLFDMTVLSDSGGTVTIALHHAGPLADAAAGSPDNFNPSQGGDLGFTQLATTVHAGYRITSLALSASVNGAMFVGMPDHCPGTWCSVSPGYAENSGSFEWSLTQGGVPTALPGARIDNLEGQATLAQQAAVALQGAATLDLYTRVDARALGTLQNISNGEISGYRDFSSDAYLSMGDIVLTVQVAPVPEPSTYAMLLGGLALAGAAARRRRDAAGKR</sequence>
<feature type="domain" description="Ice-binding protein C-terminal" evidence="2">
    <location>
        <begin position="227"/>
        <end position="251"/>
    </location>
</feature>
<dbReference type="AlphaFoldDB" id="A0A562PK14"/>
<comment type="caution">
    <text evidence="3">The sequence shown here is derived from an EMBL/GenBank/DDBJ whole genome shotgun (WGS) entry which is preliminary data.</text>
</comment>
<organism evidence="3 4">
    <name type="scientific">Pseudoduganella flava</name>
    <dbReference type="NCBI Taxonomy" id="871742"/>
    <lineage>
        <taxon>Bacteria</taxon>
        <taxon>Pseudomonadati</taxon>
        <taxon>Pseudomonadota</taxon>
        <taxon>Betaproteobacteria</taxon>
        <taxon>Burkholderiales</taxon>
        <taxon>Oxalobacteraceae</taxon>
        <taxon>Telluria group</taxon>
        <taxon>Pseudoduganella</taxon>
    </lineage>
</organism>